<feature type="active site" description="Phosphoserine intermediate" evidence="9 11">
    <location>
        <position position="67"/>
    </location>
</feature>
<feature type="binding site" evidence="9 12">
    <location>
        <begin position="267"/>
        <end position="270"/>
    </location>
    <ligand>
        <name>substrate</name>
    </ligand>
</feature>
<dbReference type="InterPro" id="IPR036646">
    <property type="entry name" value="PGAM_B_sf"/>
</dbReference>
<dbReference type="PANTHER" id="PTHR31637">
    <property type="entry name" value="2,3-BISPHOSPHOGLYCERATE-INDEPENDENT PHOSPHOGLYCERATE MUTASE"/>
    <property type="match status" value="1"/>
</dbReference>
<evidence type="ECO:0000256" key="3">
    <source>
        <dbReference type="ARBA" id="ARBA00004798"/>
    </source>
</evidence>
<feature type="binding site" evidence="9 12">
    <location>
        <position position="192"/>
    </location>
    <ligand>
        <name>substrate</name>
    </ligand>
</feature>
<dbReference type="GO" id="GO:0006096">
    <property type="term" value="P:glycolytic process"/>
    <property type="evidence" value="ECO:0007669"/>
    <property type="project" value="UniProtKB-UniRule"/>
</dbReference>
<dbReference type="InterPro" id="IPR005995">
    <property type="entry name" value="Pgm_bpd_ind"/>
</dbReference>
<comment type="function">
    <text evidence="2 9">Catalyzes the interconversion of 2-phosphoglycerate and 3-phosphoglycerate.</text>
</comment>
<dbReference type="GO" id="GO:0006007">
    <property type="term" value="P:glucose catabolic process"/>
    <property type="evidence" value="ECO:0007669"/>
    <property type="project" value="InterPro"/>
</dbReference>
<evidence type="ECO:0000256" key="9">
    <source>
        <dbReference type="HAMAP-Rule" id="MF_01038"/>
    </source>
</evidence>
<comment type="pathway">
    <text evidence="3 9">Carbohydrate degradation; glycolysis; pyruvate from D-glyceraldehyde 3-phosphate: step 3/5.</text>
</comment>
<gene>
    <name evidence="9" type="primary">gpmI</name>
    <name evidence="16" type="ORF">D6810_02625</name>
</gene>
<feature type="binding site" evidence="9 13">
    <location>
        <position position="412"/>
    </location>
    <ligand>
        <name>Mn(2+)</name>
        <dbReference type="ChEBI" id="CHEBI:29035"/>
        <label>1</label>
    </ligand>
</feature>
<feature type="binding site" evidence="9 12">
    <location>
        <position position="128"/>
    </location>
    <ligand>
        <name>substrate</name>
    </ligand>
</feature>
<dbReference type="NCBIfam" id="TIGR01307">
    <property type="entry name" value="pgm_bpd_ind"/>
    <property type="match status" value="1"/>
</dbReference>
<comment type="caution">
    <text evidence="16">The sequence shown here is derived from an EMBL/GenBank/DDBJ whole genome shotgun (WGS) entry which is preliminary data.</text>
</comment>
<evidence type="ECO:0000256" key="2">
    <source>
        <dbReference type="ARBA" id="ARBA00002315"/>
    </source>
</evidence>
<feature type="binding site" evidence="9 13">
    <location>
        <position position="468"/>
    </location>
    <ligand>
        <name>Mn(2+)</name>
        <dbReference type="ChEBI" id="CHEBI:29035"/>
        <label>1</label>
    </ligand>
</feature>
<keyword evidence="6 9" id="KW-0324">Glycolysis</keyword>
<dbReference type="SUPFAM" id="SSF53649">
    <property type="entry name" value="Alkaline phosphatase-like"/>
    <property type="match status" value="1"/>
</dbReference>
<dbReference type="HAMAP" id="MF_01038">
    <property type="entry name" value="GpmI"/>
    <property type="match status" value="1"/>
</dbReference>
<feature type="binding site" evidence="9 13">
    <location>
        <position position="17"/>
    </location>
    <ligand>
        <name>Mn(2+)</name>
        <dbReference type="ChEBI" id="CHEBI:29035"/>
        <label>2</label>
    </ligand>
</feature>
<dbReference type="Gene3D" id="3.40.720.10">
    <property type="entry name" value="Alkaline Phosphatase, subunit A"/>
    <property type="match status" value="1"/>
</dbReference>
<feature type="binding site" evidence="9 12">
    <location>
        <position position="198"/>
    </location>
    <ligand>
        <name>substrate</name>
    </ligand>
</feature>
<dbReference type="GO" id="GO:0004619">
    <property type="term" value="F:phosphoglycerate mutase activity"/>
    <property type="evidence" value="ECO:0007669"/>
    <property type="project" value="UniProtKB-UniRule"/>
</dbReference>
<dbReference type="CDD" id="cd16010">
    <property type="entry name" value="iPGM"/>
    <property type="match status" value="1"/>
</dbReference>
<evidence type="ECO:0000256" key="1">
    <source>
        <dbReference type="ARBA" id="ARBA00000370"/>
    </source>
</evidence>
<feature type="binding site" evidence="9 12">
    <location>
        <begin position="160"/>
        <end position="161"/>
    </location>
    <ligand>
        <name>substrate</name>
    </ligand>
</feature>
<evidence type="ECO:0000259" key="14">
    <source>
        <dbReference type="Pfam" id="PF01676"/>
    </source>
</evidence>
<dbReference type="UniPathway" id="UPA00109">
    <property type="reaction ID" value="UER00186"/>
</dbReference>
<dbReference type="GO" id="GO:0030145">
    <property type="term" value="F:manganese ion binding"/>
    <property type="evidence" value="ECO:0007669"/>
    <property type="project" value="UniProtKB-UniRule"/>
</dbReference>
<evidence type="ECO:0000256" key="6">
    <source>
        <dbReference type="ARBA" id="ARBA00023152"/>
    </source>
</evidence>
<feature type="binding site" evidence="9 13">
    <location>
        <position position="449"/>
    </location>
    <ligand>
        <name>Mn(2+)</name>
        <dbReference type="ChEBI" id="CHEBI:29035"/>
        <label>2</label>
    </ligand>
</feature>
<dbReference type="PANTHER" id="PTHR31637:SF0">
    <property type="entry name" value="2,3-BISPHOSPHOGLYCERATE-INDEPENDENT PHOSPHOGLYCERATE MUTASE"/>
    <property type="match status" value="1"/>
</dbReference>
<keyword evidence="5 9" id="KW-0479">Metal-binding</keyword>
<sequence length="518" mass="57957">MANFINRPKPVVLISMDGVGVAAPSEGNAVTLAKTPNLDLYWPRYPHTYLEASGLHVGLPSGIDGNSEVGHMTMGAGKVIFQNLPRIDNAIRNKSFFYNSNLKKAFEHAKSNRSSVHIMGIAGNGLVHGSIDHLFAILKFAIQEKVNPDKVFVHVFTDGRDSSPNSARDVIEEIEYFLFQKRIGRIASIVGRAYAMDRNRNWSRTQVAYDMLTKGKGKLVKNWRKAIEDSYARDVFDEYLEPMLIVDVSEQPNIIKDNDTVIFYNFRPDRAVQLTMAFEDENFKGFERISLQNLFFIGMVDYEHGFPKNVIFPPEKVLAPLGKVLSDEGLKQLRVAESEKFPHVTYFFNGQNKNIFPGETWLEVPSPREVPTYDLKPEMSQKWVAEVVIDKISEDKYDFILVNFAGPDMVAHTGNIDATIKSVEACDWSVGKIVDYVLKKGGAVFVTADHGNAEEMIDLQTGEIDTKHSTNPVPFLAIKKDWSSRELPIGGLADVATTILAVMGIKPPPEMTGRNLLA</sequence>
<dbReference type="Gene3D" id="3.40.1450.10">
    <property type="entry name" value="BPG-independent phosphoglycerate mutase, domain B"/>
    <property type="match status" value="1"/>
</dbReference>
<feature type="binding site" evidence="9 13">
    <location>
        <position position="450"/>
    </location>
    <ligand>
        <name>Mn(2+)</name>
        <dbReference type="ChEBI" id="CHEBI:29035"/>
        <label>2</label>
    </ligand>
</feature>
<dbReference type="EC" id="5.4.2.12" evidence="9 10"/>
<feature type="binding site" evidence="9 13">
    <location>
        <position position="408"/>
    </location>
    <ligand>
        <name>Mn(2+)</name>
        <dbReference type="ChEBI" id="CHEBI:29035"/>
        <label>1</label>
    </ligand>
</feature>
<dbReference type="SUPFAM" id="SSF64158">
    <property type="entry name" value="2,3-Bisphosphoglycerate-independent phosphoglycerate mutase, substrate-binding domain"/>
    <property type="match status" value="1"/>
</dbReference>
<evidence type="ECO:0000256" key="5">
    <source>
        <dbReference type="ARBA" id="ARBA00022723"/>
    </source>
</evidence>
<name>A0A3M0YZM5_9BACT</name>
<dbReference type="Proteomes" id="UP000269410">
    <property type="component" value="Unassembled WGS sequence"/>
</dbReference>
<comment type="subunit">
    <text evidence="9">Monomer.</text>
</comment>
<evidence type="ECO:0000256" key="12">
    <source>
        <dbReference type="PIRSR" id="PIRSR001492-2"/>
    </source>
</evidence>
<dbReference type="InterPro" id="IPR011258">
    <property type="entry name" value="BPG-indep_PGM_N"/>
</dbReference>
<evidence type="ECO:0000256" key="8">
    <source>
        <dbReference type="ARBA" id="ARBA00023235"/>
    </source>
</evidence>
<evidence type="ECO:0000313" key="16">
    <source>
        <dbReference type="EMBL" id="RMD76904.1"/>
    </source>
</evidence>
<dbReference type="GO" id="GO:0005829">
    <property type="term" value="C:cytosol"/>
    <property type="evidence" value="ECO:0007669"/>
    <property type="project" value="TreeGrafter"/>
</dbReference>
<evidence type="ECO:0000256" key="4">
    <source>
        <dbReference type="ARBA" id="ARBA00008819"/>
    </source>
</evidence>
<dbReference type="PIRSF" id="PIRSF001492">
    <property type="entry name" value="IPGAM"/>
    <property type="match status" value="1"/>
</dbReference>
<feature type="domain" description="BPG-independent PGAM N-terminal" evidence="15">
    <location>
        <begin position="87"/>
        <end position="303"/>
    </location>
</feature>
<dbReference type="EMBL" id="RFKV01000084">
    <property type="protein sequence ID" value="RMD76904.1"/>
    <property type="molecule type" value="Genomic_DNA"/>
</dbReference>
<dbReference type="Pfam" id="PF01676">
    <property type="entry name" value="Metalloenzyme"/>
    <property type="match status" value="1"/>
</dbReference>
<organism evidence="16 17">
    <name type="scientific">Candidatus Dojkabacteria bacterium</name>
    <dbReference type="NCBI Taxonomy" id="2099670"/>
    <lineage>
        <taxon>Bacteria</taxon>
        <taxon>Candidatus Dojkabacteria</taxon>
    </lineage>
</organism>
<dbReference type="AlphaFoldDB" id="A0A3M0YZM5"/>
<proteinExistence type="inferred from homology"/>
<feature type="domain" description="Metalloenzyme" evidence="14">
    <location>
        <begin position="9"/>
        <end position="506"/>
    </location>
</feature>
<dbReference type="InterPro" id="IPR017850">
    <property type="entry name" value="Alkaline_phosphatase_core_sf"/>
</dbReference>
<evidence type="ECO:0000313" key="17">
    <source>
        <dbReference type="Proteomes" id="UP000269410"/>
    </source>
</evidence>
<comment type="similarity">
    <text evidence="4 9">Belongs to the BPG-independent phosphoglycerate mutase family.</text>
</comment>
<evidence type="ECO:0000259" key="15">
    <source>
        <dbReference type="Pfam" id="PF06415"/>
    </source>
</evidence>
<dbReference type="FunFam" id="3.40.1450.10:FF:000002">
    <property type="entry name" value="2,3-bisphosphoglycerate-independent phosphoglycerate mutase"/>
    <property type="match status" value="1"/>
</dbReference>
<protein>
    <recommendedName>
        <fullName evidence="9 10">2,3-bisphosphoglycerate-independent phosphoglycerate mutase</fullName>
        <shortName evidence="9">BPG-independent PGAM</shortName>
        <shortName evidence="9">Phosphoglyceromutase</shortName>
        <shortName evidence="9">iPGM</shortName>
        <ecNumber evidence="9 10">5.4.2.12</ecNumber>
    </recommendedName>
</protein>
<dbReference type="InterPro" id="IPR006124">
    <property type="entry name" value="Metalloenzyme"/>
</dbReference>
<comment type="catalytic activity">
    <reaction evidence="1 9">
        <text>(2R)-2-phosphoglycerate = (2R)-3-phosphoglycerate</text>
        <dbReference type="Rhea" id="RHEA:15901"/>
        <dbReference type="ChEBI" id="CHEBI:58272"/>
        <dbReference type="ChEBI" id="CHEBI:58289"/>
        <dbReference type="EC" id="5.4.2.12"/>
    </reaction>
</comment>
<evidence type="ECO:0000256" key="10">
    <source>
        <dbReference type="NCBIfam" id="TIGR01307"/>
    </source>
</evidence>
<feature type="binding site" evidence="9 13">
    <location>
        <position position="67"/>
    </location>
    <ligand>
        <name>Mn(2+)</name>
        <dbReference type="ChEBI" id="CHEBI:29035"/>
        <label>2</label>
    </ligand>
</feature>
<dbReference type="Pfam" id="PF06415">
    <property type="entry name" value="iPGM_N"/>
    <property type="match status" value="1"/>
</dbReference>
<evidence type="ECO:0000256" key="11">
    <source>
        <dbReference type="PIRSR" id="PIRSR001492-1"/>
    </source>
</evidence>
<evidence type="ECO:0000256" key="7">
    <source>
        <dbReference type="ARBA" id="ARBA00023211"/>
    </source>
</evidence>
<evidence type="ECO:0000256" key="13">
    <source>
        <dbReference type="PIRSR" id="PIRSR001492-3"/>
    </source>
</evidence>
<reference evidence="16 17" key="1">
    <citation type="submission" date="2018-10" db="EMBL/GenBank/DDBJ databases">
        <title>Thermophilic Lithotrophy and Phototrophy in an Intertidal, Iron-rich, Geothermal Spring.</title>
        <authorList>
            <person name="Ward L.M."/>
            <person name="Idei A."/>
            <person name="Nakagawa M."/>
            <person name="Ueno Y."/>
            <person name="Fischer W."/>
            <person name="Mcglynn S.E."/>
        </authorList>
    </citation>
    <scope>NUCLEOTIDE SEQUENCE [LARGE SCALE GENOMIC DNA]</scope>
    <source>
        <strain evidence="16">J137</strain>
    </source>
</reference>
<keyword evidence="7 9" id="KW-0464">Manganese</keyword>
<accession>A0A3M0YZM5</accession>
<feature type="binding site" evidence="9 12">
    <location>
        <position position="340"/>
    </location>
    <ligand>
        <name>substrate</name>
    </ligand>
</feature>
<comment type="cofactor">
    <cofactor evidence="9">
        <name>Mn(2+)</name>
        <dbReference type="ChEBI" id="CHEBI:29035"/>
    </cofactor>
    <text evidence="9">Binds 2 manganese ions per subunit.</text>
</comment>
<keyword evidence="8 9" id="KW-0413">Isomerase</keyword>